<evidence type="ECO:0000256" key="6">
    <source>
        <dbReference type="ARBA" id="ARBA00022833"/>
    </source>
</evidence>
<dbReference type="Pfam" id="PF07744">
    <property type="entry name" value="SPOC"/>
    <property type="match status" value="1"/>
</dbReference>
<dbReference type="HOGENOM" id="CLU_385919_0_0_1"/>
<dbReference type="GO" id="GO:0000977">
    <property type="term" value="F:RNA polymerase II transcription regulatory region sequence-specific DNA binding"/>
    <property type="evidence" value="ECO:0007669"/>
    <property type="project" value="TreeGrafter"/>
</dbReference>
<dbReference type="InterPro" id="IPR012921">
    <property type="entry name" value="SPOC_C"/>
</dbReference>
<dbReference type="GO" id="GO:0005634">
    <property type="term" value="C:nucleus"/>
    <property type="evidence" value="ECO:0007669"/>
    <property type="project" value="TreeGrafter"/>
</dbReference>
<gene>
    <name evidence="12" type="ORF">PSEUBRA_SCAF3g04066</name>
</gene>
<dbReference type="PANTHER" id="PTHR11477:SF0">
    <property type="entry name" value="IP08861P-RELATED"/>
    <property type="match status" value="1"/>
</dbReference>
<feature type="compositionally biased region" description="Low complexity" evidence="9">
    <location>
        <begin position="358"/>
        <end position="369"/>
    </location>
</feature>
<dbReference type="AlphaFoldDB" id="V5E8E0"/>
<dbReference type="GO" id="GO:0006362">
    <property type="term" value="P:transcription elongation by RNA polymerase I"/>
    <property type="evidence" value="ECO:0007669"/>
    <property type="project" value="TreeGrafter"/>
</dbReference>
<evidence type="ECO:0000256" key="2">
    <source>
        <dbReference type="ARBA" id="ARBA00011050"/>
    </source>
</evidence>
<comment type="function">
    <text evidence="1">Negative regulator of transcription elongation.</text>
</comment>
<sequence length="716" mass="77796">MSSIAAGVTEIASGSQAETSSAAQTAAIDDGPRRGSRTRKQTSRAAGLDLTEASLTSQDAQQAVARSGRKRKADGIDADEEQEIEAEVEEVFETGLNDDEDDGAADEKQYCICRGKDDGTFMISCERCQDWFHTKCLGITQKAAKKLDEYVCDACTSKTAKSTKKKAKAADQGEETSEQRAENFAALLEGELFEVNADTHGSLRVVGTKYKDRFRTFLFSLKDAKNTTLHSRIASGQLKASELAKMSNEELANDTIRQATEKARLEALQRSTLRSEEAGPLRKITHKGEIEIDNDALVARDQPGKFERRSDARRETEKPPAARVTESEPAISATARIEDDDNEESGAGSPKDDVSRRSAPAPGPSQQSPTRVDFGGVWTQSEHADATEEDGEPHDLGFGAASPDGDRYDQTMAEGAPQDTTGGADDFIDSFLDGPDEETGNQIGDVDQATAKQGAERSTTPSAEPPSNAVHRYRSVIWNGLIDLPDVFAFQGHVKQVAGRSLTPAPRVWSKFFPERPLFVAGRLPTKAAIDYLLQVANAARTEILAFAMEPGASKDAVATPQDSDLASFSGMLRHFRDADRWGALHVSSSVKGSLIKDFYVVPLLKDDEVPLWLDMAESDCLGADWHTKRDRDLLVLVAVVIRDALQSELPALVLCEAAVVSEDEGEVKAMDMVTAQTEGEVDGVKAVAGTIGQFLRLRPFRFSLTQFEDPTLLDR</sequence>
<evidence type="ECO:0000313" key="12">
    <source>
        <dbReference type="EMBL" id="EST06546.1"/>
    </source>
</evidence>
<dbReference type="InterPro" id="IPR036575">
    <property type="entry name" value="TFIIS_cen_dom_sf"/>
</dbReference>
<protein>
    <recommendedName>
        <fullName evidence="3">Transcription factor BYE1</fullName>
    </recommendedName>
</protein>
<dbReference type="SUPFAM" id="SSF57903">
    <property type="entry name" value="FYVE/PHD zinc finger"/>
    <property type="match status" value="1"/>
</dbReference>
<dbReference type="InterPro" id="IPR019786">
    <property type="entry name" value="Zinc_finger_PHD-type_CS"/>
</dbReference>
<evidence type="ECO:0000313" key="13">
    <source>
        <dbReference type="Proteomes" id="UP000019377"/>
    </source>
</evidence>
<proteinExistence type="inferred from homology"/>
<dbReference type="SMART" id="SM00249">
    <property type="entry name" value="PHD"/>
    <property type="match status" value="1"/>
</dbReference>
<keyword evidence="7" id="KW-0539">Nucleus</keyword>
<feature type="compositionally biased region" description="Low complexity" evidence="9">
    <location>
        <begin position="12"/>
        <end position="27"/>
    </location>
</feature>
<evidence type="ECO:0000259" key="10">
    <source>
        <dbReference type="PROSITE" id="PS50016"/>
    </source>
</evidence>
<keyword evidence="6" id="KW-0862">Zinc</keyword>
<keyword evidence="5 8" id="KW-0863">Zinc-finger</keyword>
<keyword evidence="4" id="KW-0479">Metal-binding</keyword>
<feature type="region of interest" description="Disordered" evidence="9">
    <location>
        <begin position="294"/>
        <end position="443"/>
    </location>
</feature>
<dbReference type="GO" id="GO:0031564">
    <property type="term" value="P:transcription antitermination"/>
    <property type="evidence" value="ECO:0007669"/>
    <property type="project" value="TreeGrafter"/>
</dbReference>
<dbReference type="SUPFAM" id="SSF46942">
    <property type="entry name" value="Elongation factor TFIIS domain 2"/>
    <property type="match status" value="1"/>
</dbReference>
<feature type="region of interest" description="Disordered" evidence="9">
    <location>
        <begin position="1"/>
        <end position="84"/>
    </location>
</feature>
<dbReference type="SMART" id="SM00510">
    <property type="entry name" value="TFS2M"/>
    <property type="match status" value="1"/>
</dbReference>
<dbReference type="GO" id="GO:0001139">
    <property type="term" value="F:RNA polymerase II complex recruiting activity"/>
    <property type="evidence" value="ECO:0007669"/>
    <property type="project" value="TreeGrafter"/>
</dbReference>
<dbReference type="Proteomes" id="UP000019377">
    <property type="component" value="Unassembled WGS sequence"/>
</dbReference>
<evidence type="ECO:0000256" key="4">
    <source>
        <dbReference type="ARBA" id="ARBA00022723"/>
    </source>
</evidence>
<feature type="domain" description="PHD-type" evidence="10">
    <location>
        <begin position="108"/>
        <end position="158"/>
    </location>
</feature>
<dbReference type="InterPro" id="IPR019787">
    <property type="entry name" value="Znf_PHD-finger"/>
</dbReference>
<name>V5E8E0_KALBG</name>
<dbReference type="PROSITE" id="PS50016">
    <property type="entry name" value="ZF_PHD_2"/>
    <property type="match status" value="1"/>
</dbReference>
<evidence type="ECO:0000256" key="1">
    <source>
        <dbReference type="ARBA" id="ARBA00002311"/>
    </source>
</evidence>
<dbReference type="STRING" id="1365824.V5E8E0"/>
<dbReference type="InterPro" id="IPR003618">
    <property type="entry name" value="TFIIS_cen_dom"/>
</dbReference>
<dbReference type="CDD" id="cd21538">
    <property type="entry name" value="SPOC_TFIIS"/>
    <property type="match status" value="1"/>
</dbReference>
<dbReference type="Gene3D" id="2.60.120.650">
    <property type="entry name" value="Cupin"/>
    <property type="match status" value="1"/>
</dbReference>
<evidence type="ECO:0000256" key="7">
    <source>
        <dbReference type="ARBA" id="ARBA00023242"/>
    </source>
</evidence>
<feature type="region of interest" description="Disordered" evidence="9">
    <location>
        <begin position="449"/>
        <end position="468"/>
    </location>
</feature>
<dbReference type="PROSITE" id="PS51321">
    <property type="entry name" value="TFIIS_CENTRAL"/>
    <property type="match status" value="1"/>
</dbReference>
<dbReference type="eggNOG" id="KOG1633">
    <property type="taxonomic scope" value="Eukaryota"/>
</dbReference>
<dbReference type="PROSITE" id="PS01359">
    <property type="entry name" value="ZF_PHD_1"/>
    <property type="match status" value="1"/>
</dbReference>
<accession>V5E8E0</accession>
<dbReference type="GO" id="GO:0031440">
    <property type="term" value="P:regulation of mRNA 3'-end processing"/>
    <property type="evidence" value="ECO:0007669"/>
    <property type="project" value="TreeGrafter"/>
</dbReference>
<evidence type="ECO:0000256" key="9">
    <source>
        <dbReference type="SAM" id="MobiDB-lite"/>
    </source>
</evidence>
<dbReference type="EMBL" id="KI545873">
    <property type="protein sequence ID" value="EST06546.1"/>
    <property type="molecule type" value="Genomic_DNA"/>
</dbReference>
<feature type="compositionally biased region" description="Basic and acidic residues" evidence="9">
    <location>
        <begin position="302"/>
        <end position="320"/>
    </location>
</feature>
<dbReference type="eggNOG" id="KOG1634">
    <property type="taxonomic scope" value="Eukaryota"/>
</dbReference>
<dbReference type="GO" id="GO:0008270">
    <property type="term" value="F:zinc ion binding"/>
    <property type="evidence" value="ECO:0007669"/>
    <property type="project" value="UniProtKB-KW"/>
</dbReference>
<feature type="domain" description="TFIIS central" evidence="11">
    <location>
        <begin position="139"/>
        <end position="279"/>
    </location>
</feature>
<evidence type="ECO:0000256" key="3">
    <source>
        <dbReference type="ARBA" id="ARBA00021616"/>
    </source>
</evidence>
<evidence type="ECO:0000259" key="11">
    <source>
        <dbReference type="PROSITE" id="PS51321"/>
    </source>
</evidence>
<evidence type="ECO:0000256" key="8">
    <source>
        <dbReference type="PROSITE-ProRule" id="PRU00146"/>
    </source>
</evidence>
<keyword evidence="13" id="KW-1185">Reference proteome</keyword>
<evidence type="ECO:0000256" key="5">
    <source>
        <dbReference type="ARBA" id="ARBA00022771"/>
    </source>
</evidence>
<dbReference type="OrthoDB" id="436852at2759"/>
<comment type="similarity">
    <text evidence="2">Belongs to the BYE1 family.</text>
</comment>
<organism evidence="12 13">
    <name type="scientific">Kalmanozyma brasiliensis (strain GHG001)</name>
    <name type="common">Yeast</name>
    <name type="synonym">Pseudozyma brasiliensis</name>
    <dbReference type="NCBI Taxonomy" id="1365824"/>
    <lineage>
        <taxon>Eukaryota</taxon>
        <taxon>Fungi</taxon>
        <taxon>Dikarya</taxon>
        <taxon>Basidiomycota</taxon>
        <taxon>Ustilaginomycotina</taxon>
        <taxon>Ustilaginomycetes</taxon>
        <taxon>Ustilaginales</taxon>
        <taxon>Ustilaginaceae</taxon>
        <taxon>Kalmanozyma</taxon>
    </lineage>
</organism>
<dbReference type="GO" id="GO:0006368">
    <property type="term" value="P:transcription elongation by RNA polymerase II"/>
    <property type="evidence" value="ECO:0007669"/>
    <property type="project" value="TreeGrafter"/>
</dbReference>
<reference evidence="13" key="1">
    <citation type="journal article" date="2013" name="Genome Announc.">
        <title>Draft genome sequence of Pseudozyma brasiliensis sp. nov. strain GHG001, a high producer of endo-1,4-xylanase isolated from an insect pest of sugarcane.</title>
        <authorList>
            <person name="Oliveira J.V.D.C."/>
            <person name="dos Santos R.A.C."/>
            <person name="Borges T.A."/>
            <person name="Riano-Pachon D.M."/>
            <person name="Goldman G.H."/>
        </authorList>
    </citation>
    <scope>NUCLEOTIDE SEQUENCE [LARGE SCALE GENOMIC DNA]</scope>
    <source>
        <strain evidence="13">GHG001</strain>
    </source>
</reference>
<dbReference type="Pfam" id="PF07500">
    <property type="entry name" value="TFIIS_M"/>
    <property type="match status" value="1"/>
</dbReference>
<dbReference type="InterPro" id="IPR011011">
    <property type="entry name" value="Znf_FYVE_PHD"/>
</dbReference>
<dbReference type="PANTHER" id="PTHR11477">
    <property type="entry name" value="TRANSCRIPTION FACTOR S-II ZINC FINGER DOMAIN-CONTAINING PROTEIN"/>
    <property type="match status" value="1"/>
</dbReference>
<dbReference type="InterPro" id="IPR001965">
    <property type="entry name" value="Znf_PHD"/>
</dbReference>